<dbReference type="EMBL" id="JAMYWD010000012">
    <property type="protein sequence ID" value="KAJ4951930.1"/>
    <property type="molecule type" value="Genomic_DNA"/>
</dbReference>
<feature type="domain" description="Disease resistance protein winged helix" evidence="3">
    <location>
        <begin position="52"/>
        <end position="122"/>
    </location>
</feature>
<evidence type="ECO:0000313" key="5">
    <source>
        <dbReference type="Proteomes" id="UP001141806"/>
    </source>
</evidence>
<accession>A0A9Q0GQZ0</accession>
<dbReference type="AlphaFoldDB" id="A0A9Q0GQZ0"/>
<dbReference type="Pfam" id="PF23559">
    <property type="entry name" value="WHD_DRP"/>
    <property type="match status" value="1"/>
</dbReference>
<keyword evidence="5" id="KW-1185">Reference proteome</keyword>
<comment type="caution">
    <text evidence="4">The sequence shown here is derived from an EMBL/GenBank/DDBJ whole genome shotgun (WGS) entry which is preliminary data.</text>
</comment>
<keyword evidence="1" id="KW-0677">Repeat</keyword>
<evidence type="ECO:0000256" key="1">
    <source>
        <dbReference type="ARBA" id="ARBA00022737"/>
    </source>
</evidence>
<gene>
    <name evidence="4" type="ORF">NE237_028762</name>
</gene>
<name>A0A9Q0GQZ0_9MAGN</name>
<sequence>MHSKKNDREWLSFQDSANIWELEDGYGILSMLKLSYDHLSPSLKQCFAYCSIFPKDYRIKKKSLIQLWMAEGLLQSSGGNMLMEDIGDEYFKYLVWNSFFQDVERDMYGEELACKMHDLVHDRAQSIIGNECMRVDDFDKVEPKIGTHYLSLIGGIKTIPKTFYIMKKIRAHLCLDRFSDFPPYHISNHMFLSLRSLRVLDFVNAGIESLPS</sequence>
<dbReference type="PANTHER" id="PTHR23155">
    <property type="entry name" value="DISEASE RESISTANCE PROTEIN RP"/>
    <property type="match status" value="1"/>
</dbReference>
<dbReference type="InterPro" id="IPR036388">
    <property type="entry name" value="WH-like_DNA-bd_sf"/>
</dbReference>
<evidence type="ECO:0000313" key="4">
    <source>
        <dbReference type="EMBL" id="KAJ4951930.1"/>
    </source>
</evidence>
<evidence type="ECO:0000256" key="2">
    <source>
        <dbReference type="ARBA" id="ARBA00022821"/>
    </source>
</evidence>
<keyword evidence="2" id="KW-0611">Plant defense</keyword>
<dbReference type="GO" id="GO:0098542">
    <property type="term" value="P:defense response to other organism"/>
    <property type="evidence" value="ECO:0007669"/>
    <property type="project" value="TreeGrafter"/>
</dbReference>
<dbReference type="InterPro" id="IPR058922">
    <property type="entry name" value="WHD_DRP"/>
</dbReference>
<proteinExistence type="predicted"/>
<dbReference type="FunFam" id="1.10.10.10:FF:000322">
    <property type="entry name" value="Probable disease resistance protein At1g63360"/>
    <property type="match status" value="1"/>
</dbReference>
<dbReference type="Proteomes" id="UP001141806">
    <property type="component" value="Unassembled WGS sequence"/>
</dbReference>
<dbReference type="InterPro" id="IPR044974">
    <property type="entry name" value="Disease_R_plants"/>
</dbReference>
<organism evidence="4 5">
    <name type="scientific">Protea cynaroides</name>
    <dbReference type="NCBI Taxonomy" id="273540"/>
    <lineage>
        <taxon>Eukaryota</taxon>
        <taxon>Viridiplantae</taxon>
        <taxon>Streptophyta</taxon>
        <taxon>Embryophyta</taxon>
        <taxon>Tracheophyta</taxon>
        <taxon>Spermatophyta</taxon>
        <taxon>Magnoliopsida</taxon>
        <taxon>Proteales</taxon>
        <taxon>Proteaceae</taxon>
        <taxon>Protea</taxon>
    </lineage>
</organism>
<reference evidence="4" key="1">
    <citation type="journal article" date="2023" name="Plant J.">
        <title>The genome of the king protea, Protea cynaroides.</title>
        <authorList>
            <person name="Chang J."/>
            <person name="Duong T.A."/>
            <person name="Schoeman C."/>
            <person name="Ma X."/>
            <person name="Roodt D."/>
            <person name="Barker N."/>
            <person name="Li Z."/>
            <person name="Van de Peer Y."/>
            <person name="Mizrachi E."/>
        </authorList>
    </citation>
    <scope>NUCLEOTIDE SEQUENCE</scope>
    <source>
        <tissue evidence="4">Young leaves</tissue>
    </source>
</reference>
<protein>
    <recommendedName>
        <fullName evidence="3">Disease resistance protein winged helix domain-containing protein</fullName>
    </recommendedName>
</protein>
<dbReference type="Gene3D" id="1.10.10.10">
    <property type="entry name" value="Winged helix-like DNA-binding domain superfamily/Winged helix DNA-binding domain"/>
    <property type="match status" value="1"/>
</dbReference>
<dbReference type="OrthoDB" id="5279713at2759"/>
<evidence type="ECO:0000259" key="3">
    <source>
        <dbReference type="Pfam" id="PF23559"/>
    </source>
</evidence>
<dbReference type="PANTHER" id="PTHR23155:SF1211">
    <property type="entry name" value="OS09G0313500 PROTEIN"/>
    <property type="match status" value="1"/>
</dbReference>